<protein>
    <recommendedName>
        <fullName evidence="4">Flotillin-like</fullName>
    </recommendedName>
</protein>
<dbReference type="Pfam" id="PF01145">
    <property type="entry name" value="Band_7"/>
    <property type="match status" value="1"/>
</dbReference>
<evidence type="ECO:0000256" key="4">
    <source>
        <dbReference type="RuleBase" id="RU366054"/>
    </source>
</evidence>
<evidence type="ECO:0000256" key="3">
    <source>
        <dbReference type="ARBA" id="ARBA00023136"/>
    </source>
</evidence>
<sequence>MYYKVAKASQLLVICVIDVTPVTYKLVMNAMSVEKVGFMLPVVLTIGAKLNDDKSILKYAKLLSMHPRCSKLKELLRGLIEGKTHLLAAFWTMKNIFKNSEDFNVAVFDMVQTELKPFGLLIYHSNILQLADTVSGDDYFKYLGEKVKMEAANQVEIDVAEAKMMGEIGSKEKQRMALQKAAKIDVETKVTEAQMEGQGQKEQIKV</sequence>
<reference evidence="6 7" key="1">
    <citation type="submission" date="2024-01" db="EMBL/GenBank/DDBJ databases">
        <title>The complete chloroplast genome sequence of Lithospermum erythrorhizon: insights into the phylogenetic relationship among Boraginaceae species and the maternal lineages of purple gromwells.</title>
        <authorList>
            <person name="Okada T."/>
            <person name="Watanabe K."/>
        </authorList>
    </citation>
    <scope>NUCLEOTIDE SEQUENCE [LARGE SCALE GENOMIC DNA]</scope>
</reference>
<dbReference type="SUPFAM" id="SSF117892">
    <property type="entry name" value="Band 7/SPFH domain"/>
    <property type="match status" value="1"/>
</dbReference>
<dbReference type="InterPro" id="IPR036013">
    <property type="entry name" value="Band_7/SPFH_dom_sf"/>
</dbReference>
<keyword evidence="3 4" id="KW-0472">Membrane</keyword>
<organism evidence="6 7">
    <name type="scientific">Lithospermum erythrorhizon</name>
    <name type="common">Purple gromwell</name>
    <name type="synonym">Lithospermum officinale var. erythrorhizon</name>
    <dbReference type="NCBI Taxonomy" id="34254"/>
    <lineage>
        <taxon>Eukaryota</taxon>
        <taxon>Viridiplantae</taxon>
        <taxon>Streptophyta</taxon>
        <taxon>Embryophyta</taxon>
        <taxon>Tracheophyta</taxon>
        <taxon>Spermatophyta</taxon>
        <taxon>Magnoliopsida</taxon>
        <taxon>eudicotyledons</taxon>
        <taxon>Gunneridae</taxon>
        <taxon>Pentapetalae</taxon>
        <taxon>asterids</taxon>
        <taxon>lamiids</taxon>
        <taxon>Boraginales</taxon>
        <taxon>Boraginaceae</taxon>
        <taxon>Boraginoideae</taxon>
        <taxon>Lithospermeae</taxon>
        <taxon>Lithospermum</taxon>
    </lineage>
</organism>
<dbReference type="PANTHER" id="PTHR13806">
    <property type="entry name" value="FLOTILLIN-RELATED"/>
    <property type="match status" value="1"/>
</dbReference>
<dbReference type="Gene3D" id="3.30.479.30">
    <property type="entry name" value="Band 7 domain"/>
    <property type="match status" value="1"/>
</dbReference>
<dbReference type="PANTHER" id="PTHR13806:SF31">
    <property type="entry name" value="FLOTILLIN-LIKE PROTEIN 1-RELATED"/>
    <property type="match status" value="1"/>
</dbReference>
<comment type="similarity">
    <text evidence="1 4">Belongs to the band 7/mec-2 family. Flotillin subfamily.</text>
</comment>
<dbReference type="AlphaFoldDB" id="A0AAV3Q9P3"/>
<evidence type="ECO:0000313" key="7">
    <source>
        <dbReference type="Proteomes" id="UP001454036"/>
    </source>
</evidence>
<dbReference type="InterPro" id="IPR001107">
    <property type="entry name" value="Band_7"/>
</dbReference>
<dbReference type="Proteomes" id="UP001454036">
    <property type="component" value="Unassembled WGS sequence"/>
</dbReference>
<evidence type="ECO:0000313" key="6">
    <source>
        <dbReference type="EMBL" id="GAA0159857.1"/>
    </source>
</evidence>
<evidence type="ECO:0000256" key="1">
    <source>
        <dbReference type="ARBA" id="ARBA00007161"/>
    </source>
</evidence>
<dbReference type="InterPro" id="IPR027705">
    <property type="entry name" value="Flotillin_fam"/>
</dbReference>
<feature type="domain" description="Band 7" evidence="5">
    <location>
        <begin position="16"/>
        <end position="163"/>
    </location>
</feature>
<dbReference type="EMBL" id="BAABME010003710">
    <property type="protein sequence ID" value="GAA0159857.1"/>
    <property type="molecule type" value="Genomic_DNA"/>
</dbReference>
<name>A0AAV3Q9P3_LITER</name>
<evidence type="ECO:0000259" key="5">
    <source>
        <dbReference type="Pfam" id="PF01145"/>
    </source>
</evidence>
<evidence type="ECO:0000256" key="2">
    <source>
        <dbReference type="ARBA" id="ARBA00022475"/>
    </source>
</evidence>
<accession>A0AAV3Q9P3</accession>
<keyword evidence="7" id="KW-1185">Reference proteome</keyword>
<comment type="caution">
    <text evidence="6">The sequence shown here is derived from an EMBL/GenBank/DDBJ whole genome shotgun (WGS) entry which is preliminary data.</text>
</comment>
<keyword evidence="2 4" id="KW-1003">Cell membrane</keyword>
<proteinExistence type="inferred from homology"/>
<comment type="subcellular location">
    <subcellularLocation>
        <location evidence="4">Cell membrane</location>
        <topology evidence="4">Lipid-anchor</topology>
    </subcellularLocation>
    <subcellularLocation>
        <location evidence="4">Membrane</location>
        <location evidence="4">Caveola</location>
    </subcellularLocation>
</comment>
<dbReference type="GO" id="GO:0005901">
    <property type="term" value="C:caveola"/>
    <property type="evidence" value="ECO:0007669"/>
    <property type="project" value="UniProtKB-SubCell"/>
</dbReference>
<gene>
    <name evidence="6" type="ORF">LIER_16544</name>
</gene>